<dbReference type="SMART" id="SM00849">
    <property type="entry name" value="Lactamase_B"/>
    <property type="match status" value="1"/>
</dbReference>
<evidence type="ECO:0000313" key="2">
    <source>
        <dbReference type="EMBL" id="MQY13257.1"/>
    </source>
</evidence>
<gene>
    <name evidence="2" type="ORF">SRB5_34000</name>
</gene>
<evidence type="ECO:0000313" key="3">
    <source>
        <dbReference type="Proteomes" id="UP000466345"/>
    </source>
</evidence>
<dbReference type="SUPFAM" id="SSF56281">
    <property type="entry name" value="Metallo-hydrolase/oxidoreductase"/>
    <property type="match status" value="1"/>
</dbReference>
<dbReference type="Gene3D" id="3.60.15.10">
    <property type="entry name" value="Ribonuclease Z/Hydroxyacylglutathione hydrolase-like"/>
    <property type="match status" value="1"/>
</dbReference>
<dbReference type="PANTHER" id="PTHR43546">
    <property type="entry name" value="UPF0173 METAL-DEPENDENT HYDROLASE MJ1163-RELATED"/>
    <property type="match status" value="1"/>
</dbReference>
<dbReference type="Proteomes" id="UP000466345">
    <property type="component" value="Unassembled WGS sequence"/>
</dbReference>
<dbReference type="CDD" id="cd06262">
    <property type="entry name" value="metallo-hydrolase-like_MBL-fold"/>
    <property type="match status" value="1"/>
</dbReference>
<dbReference type="EMBL" id="WEGJ01000011">
    <property type="protein sequence ID" value="MQY13257.1"/>
    <property type="molecule type" value="Genomic_DNA"/>
</dbReference>
<reference evidence="2 3" key="1">
    <citation type="submission" date="2019-10" db="EMBL/GenBank/DDBJ databases">
        <title>Streptomyces smaragdinus sp. nov. and Streptomyces fabii sp. nov., isolated from the gut of fungus growing-termite Macrotermes natalensis.</title>
        <authorList>
            <person name="Schwitalla J."/>
            <person name="Benndorf R."/>
            <person name="Martin K."/>
            <person name="De Beer W."/>
            <person name="Kaster A.-K."/>
            <person name="Vollmers J."/>
            <person name="Poulsen M."/>
            <person name="Beemelmanns C."/>
        </authorList>
    </citation>
    <scope>NUCLEOTIDE SEQUENCE [LARGE SCALE GENOMIC DNA]</scope>
    <source>
        <strain evidence="2 3">RB5</strain>
    </source>
</reference>
<dbReference type="PANTHER" id="PTHR43546:SF3">
    <property type="entry name" value="UPF0173 METAL-DEPENDENT HYDROLASE MJ1163"/>
    <property type="match status" value="1"/>
</dbReference>
<proteinExistence type="predicted"/>
<organism evidence="2 3">
    <name type="scientific">Streptomyces smaragdinus</name>
    <dbReference type="NCBI Taxonomy" id="2585196"/>
    <lineage>
        <taxon>Bacteria</taxon>
        <taxon>Bacillati</taxon>
        <taxon>Actinomycetota</taxon>
        <taxon>Actinomycetes</taxon>
        <taxon>Kitasatosporales</taxon>
        <taxon>Streptomycetaceae</taxon>
        <taxon>Streptomyces</taxon>
    </lineage>
</organism>
<dbReference type="AlphaFoldDB" id="A0A7K0CIF1"/>
<dbReference type="RefSeq" id="WP_323378026.1">
    <property type="nucleotide sequence ID" value="NZ_WEGJ01000011.1"/>
</dbReference>
<accession>A0A7K0CIF1</accession>
<keyword evidence="3" id="KW-1185">Reference proteome</keyword>
<evidence type="ECO:0000259" key="1">
    <source>
        <dbReference type="SMART" id="SM00849"/>
    </source>
</evidence>
<sequence>MPSPLGRPSLAPYAAYLQPPYEGDGLRVTWLGVSTLLFDDGEGAILVDGFFSRPGLLRCLGRIAPDERVVRACLARAGITGLEAVVCAHAHYDHALDAPLVCRLTGARLVGSESTANVGRGGGLPEGRLVTPATGEPVAFGPFTVTLYESPHSPGDRFPGTVERPLVPPARVRAWATGTSYSVHVRHRERGVLVHASANHTPGVLAGVRAETVYLGIGALGKQRAGFRSRYWEEVVAATGARRVVPVHWDDFTRPLDRPLVPLPRIADDFGVSMDFLLDRAEAEGVEVALPVAWRRTNPFAG</sequence>
<protein>
    <recommendedName>
        <fullName evidence="1">Metallo-beta-lactamase domain-containing protein</fullName>
    </recommendedName>
</protein>
<dbReference type="InterPro" id="IPR001279">
    <property type="entry name" value="Metallo-B-lactamas"/>
</dbReference>
<feature type="domain" description="Metallo-beta-lactamase" evidence="1">
    <location>
        <begin position="32"/>
        <end position="248"/>
    </location>
</feature>
<dbReference type="InterPro" id="IPR036866">
    <property type="entry name" value="RibonucZ/Hydroxyglut_hydro"/>
</dbReference>
<comment type="caution">
    <text evidence="2">The sequence shown here is derived from an EMBL/GenBank/DDBJ whole genome shotgun (WGS) entry which is preliminary data.</text>
</comment>
<dbReference type="InterPro" id="IPR050114">
    <property type="entry name" value="UPF0173_UPF0282_UlaG_hydrolase"/>
</dbReference>
<name>A0A7K0CIF1_9ACTN</name>
<dbReference type="Pfam" id="PF00753">
    <property type="entry name" value="Lactamase_B"/>
    <property type="match status" value="1"/>
</dbReference>